<keyword evidence="4" id="KW-1185">Reference proteome</keyword>
<proteinExistence type="predicted"/>
<dbReference type="STRING" id="159449.B4N89_35495"/>
<dbReference type="InterPro" id="IPR013096">
    <property type="entry name" value="Cupin_2"/>
</dbReference>
<dbReference type="CDD" id="cd00093">
    <property type="entry name" value="HTH_XRE"/>
    <property type="match status" value="1"/>
</dbReference>
<dbReference type="eggNOG" id="COG3837">
    <property type="taxonomic scope" value="Bacteria"/>
</dbReference>
<dbReference type="GO" id="GO:0005829">
    <property type="term" value="C:cytosol"/>
    <property type="evidence" value="ECO:0007669"/>
    <property type="project" value="TreeGrafter"/>
</dbReference>
<dbReference type="GO" id="GO:0003700">
    <property type="term" value="F:DNA-binding transcription factor activity"/>
    <property type="evidence" value="ECO:0007669"/>
    <property type="project" value="TreeGrafter"/>
</dbReference>
<dbReference type="InterPro" id="IPR001387">
    <property type="entry name" value="Cro/C1-type_HTH"/>
</dbReference>
<evidence type="ECO:0000313" key="4">
    <source>
        <dbReference type="Proteomes" id="UP000190037"/>
    </source>
</evidence>
<dbReference type="Pfam" id="PF07883">
    <property type="entry name" value="Cupin_2"/>
    <property type="match status" value="1"/>
</dbReference>
<comment type="caution">
    <text evidence="3">The sequence shown here is derived from an EMBL/GenBank/DDBJ whole genome shotgun (WGS) entry which is preliminary data.</text>
</comment>
<sequence>MLGDRLRELRQAHDLTLRQLAAAAGISAGMLSQLENGAAEPSLSTLRKLARVFDTSIATLFDDPDVPRVAVTTRERRMRLGAARQHITYSRLTPGTGDLEVLEADIEPGQASSDEPYSHPSTECATVLAGELDVEVDGRVHHLHEGDAITFDSRLPHRFVNNSDAPARLLVAVTPPMP</sequence>
<dbReference type="OrthoDB" id="5114244at2"/>
<organism evidence="3 4">
    <name type="scientific">Embleya scabrispora</name>
    <dbReference type="NCBI Taxonomy" id="159449"/>
    <lineage>
        <taxon>Bacteria</taxon>
        <taxon>Bacillati</taxon>
        <taxon>Actinomycetota</taxon>
        <taxon>Actinomycetes</taxon>
        <taxon>Kitasatosporales</taxon>
        <taxon>Streptomycetaceae</taxon>
        <taxon>Embleya</taxon>
    </lineage>
</organism>
<dbReference type="PROSITE" id="PS50943">
    <property type="entry name" value="HTH_CROC1"/>
    <property type="match status" value="1"/>
</dbReference>
<dbReference type="AlphaFoldDB" id="A0A1T3NRW6"/>
<dbReference type="Gene3D" id="2.60.120.10">
    <property type="entry name" value="Jelly Rolls"/>
    <property type="match status" value="1"/>
</dbReference>
<dbReference type="Gene3D" id="1.10.260.40">
    <property type="entry name" value="lambda repressor-like DNA-binding domains"/>
    <property type="match status" value="1"/>
</dbReference>
<name>A0A1T3NRW6_9ACTN</name>
<dbReference type="InterPro" id="IPR014710">
    <property type="entry name" value="RmlC-like_jellyroll"/>
</dbReference>
<dbReference type="Pfam" id="PF01381">
    <property type="entry name" value="HTH_3"/>
    <property type="match status" value="1"/>
</dbReference>
<dbReference type="SUPFAM" id="SSF47413">
    <property type="entry name" value="lambda repressor-like DNA-binding domains"/>
    <property type="match status" value="1"/>
</dbReference>
<dbReference type="RefSeq" id="WP_078980568.1">
    <property type="nucleotide sequence ID" value="NZ_MWQN01000002.1"/>
</dbReference>
<dbReference type="Proteomes" id="UP000190037">
    <property type="component" value="Unassembled WGS sequence"/>
</dbReference>
<accession>A0A1T3NRW6</accession>
<dbReference type="SMART" id="SM00530">
    <property type="entry name" value="HTH_XRE"/>
    <property type="match status" value="1"/>
</dbReference>
<dbReference type="EMBL" id="MWQN01000002">
    <property type="protein sequence ID" value="OPC79351.1"/>
    <property type="molecule type" value="Genomic_DNA"/>
</dbReference>
<reference evidence="3 4" key="1">
    <citation type="submission" date="2017-03" db="EMBL/GenBank/DDBJ databases">
        <title>Draft genome sequence of Streptomyces scabrisporus NF3, endophyte isolated from Amphipterygium adstringens.</title>
        <authorList>
            <person name="Vazquez M."/>
            <person name="Ceapa C.D."/>
            <person name="Rodriguez Luna D."/>
            <person name="Sanchez Esquivel S."/>
        </authorList>
    </citation>
    <scope>NUCLEOTIDE SEQUENCE [LARGE SCALE GENOMIC DNA]</scope>
    <source>
        <strain evidence="3 4">NF3</strain>
    </source>
</reference>
<dbReference type="CDD" id="cd02209">
    <property type="entry name" value="cupin_XRE_C"/>
    <property type="match status" value="1"/>
</dbReference>
<feature type="domain" description="HTH cro/C1-type" evidence="2">
    <location>
        <begin position="6"/>
        <end position="60"/>
    </location>
</feature>
<keyword evidence="1" id="KW-0238">DNA-binding</keyword>
<dbReference type="GO" id="GO:0003677">
    <property type="term" value="F:DNA binding"/>
    <property type="evidence" value="ECO:0007669"/>
    <property type="project" value="UniProtKB-KW"/>
</dbReference>
<dbReference type="eggNOG" id="COG1396">
    <property type="taxonomic scope" value="Bacteria"/>
</dbReference>
<evidence type="ECO:0000256" key="1">
    <source>
        <dbReference type="ARBA" id="ARBA00023125"/>
    </source>
</evidence>
<dbReference type="InterPro" id="IPR011051">
    <property type="entry name" value="RmlC_Cupin_sf"/>
</dbReference>
<dbReference type="PANTHER" id="PTHR46797:SF1">
    <property type="entry name" value="METHYLPHOSPHONATE SYNTHASE"/>
    <property type="match status" value="1"/>
</dbReference>
<dbReference type="PANTHER" id="PTHR46797">
    <property type="entry name" value="HTH-TYPE TRANSCRIPTIONAL REGULATOR"/>
    <property type="match status" value="1"/>
</dbReference>
<gene>
    <name evidence="3" type="ORF">B4N89_35495</name>
</gene>
<dbReference type="InterPro" id="IPR010982">
    <property type="entry name" value="Lambda_DNA-bd_dom_sf"/>
</dbReference>
<dbReference type="InterPro" id="IPR050807">
    <property type="entry name" value="TransReg_Diox_bact_type"/>
</dbReference>
<protein>
    <submittedName>
        <fullName evidence="3">XRE family transcriptional regulator</fullName>
    </submittedName>
</protein>
<evidence type="ECO:0000313" key="3">
    <source>
        <dbReference type="EMBL" id="OPC79351.1"/>
    </source>
</evidence>
<evidence type="ECO:0000259" key="2">
    <source>
        <dbReference type="PROSITE" id="PS50943"/>
    </source>
</evidence>
<dbReference type="SUPFAM" id="SSF51182">
    <property type="entry name" value="RmlC-like cupins"/>
    <property type="match status" value="1"/>
</dbReference>